<gene>
    <name evidence="1" type="ORF">PHYBOEH_003614</name>
</gene>
<sequence>METLSGNDGGTVQSLQKLCLKSIGRRLQHFCNLRLHPAVAQALSEPERKLIEVYDLSRLDVFEAQAYLKAIDAWYSKLVRRQKYV</sequence>
<dbReference type="Proteomes" id="UP000693981">
    <property type="component" value="Unassembled WGS sequence"/>
</dbReference>
<reference evidence="1" key="1">
    <citation type="submission" date="2021-02" db="EMBL/GenBank/DDBJ databases">
        <authorList>
            <person name="Palmer J.M."/>
        </authorList>
    </citation>
    <scope>NUCLEOTIDE SEQUENCE</scope>
    <source>
        <strain evidence="1">SCRP23</strain>
    </source>
</reference>
<dbReference type="AlphaFoldDB" id="A0A8T1WNH2"/>
<keyword evidence="2" id="KW-1185">Reference proteome</keyword>
<name>A0A8T1WNH2_9STRA</name>
<organism evidence="1 2">
    <name type="scientific">Phytophthora boehmeriae</name>
    <dbReference type="NCBI Taxonomy" id="109152"/>
    <lineage>
        <taxon>Eukaryota</taxon>
        <taxon>Sar</taxon>
        <taxon>Stramenopiles</taxon>
        <taxon>Oomycota</taxon>
        <taxon>Peronosporomycetes</taxon>
        <taxon>Peronosporales</taxon>
        <taxon>Peronosporaceae</taxon>
        <taxon>Phytophthora</taxon>
    </lineage>
</organism>
<comment type="caution">
    <text evidence="1">The sequence shown here is derived from an EMBL/GenBank/DDBJ whole genome shotgun (WGS) entry which is preliminary data.</text>
</comment>
<dbReference type="OrthoDB" id="120976at2759"/>
<proteinExistence type="predicted"/>
<evidence type="ECO:0000313" key="1">
    <source>
        <dbReference type="EMBL" id="KAG7395562.1"/>
    </source>
</evidence>
<protein>
    <submittedName>
        <fullName evidence="1">Uncharacterized protein</fullName>
    </submittedName>
</protein>
<dbReference type="EMBL" id="JAGDFL010000200">
    <property type="protein sequence ID" value="KAG7395562.1"/>
    <property type="molecule type" value="Genomic_DNA"/>
</dbReference>
<accession>A0A8T1WNH2</accession>
<evidence type="ECO:0000313" key="2">
    <source>
        <dbReference type="Proteomes" id="UP000693981"/>
    </source>
</evidence>